<evidence type="ECO:0000256" key="1">
    <source>
        <dbReference type="ARBA" id="ARBA00000971"/>
    </source>
</evidence>
<dbReference type="EMBL" id="JAGIKZ010000001">
    <property type="protein sequence ID" value="MBP2239637.1"/>
    <property type="molecule type" value="Genomic_DNA"/>
</dbReference>
<evidence type="ECO:0000256" key="4">
    <source>
        <dbReference type="ARBA" id="ARBA00023235"/>
    </source>
</evidence>
<evidence type="ECO:0000256" key="6">
    <source>
        <dbReference type="SAM" id="MobiDB-lite"/>
    </source>
</evidence>
<dbReference type="PROSITE" id="PS50072">
    <property type="entry name" value="CSA_PPIASE_2"/>
    <property type="match status" value="1"/>
</dbReference>
<dbReference type="Gene3D" id="2.40.100.10">
    <property type="entry name" value="Cyclophilin-like"/>
    <property type="match status" value="1"/>
</dbReference>
<evidence type="ECO:0000313" key="9">
    <source>
        <dbReference type="Proteomes" id="UP001519293"/>
    </source>
</evidence>
<evidence type="ECO:0000256" key="2">
    <source>
        <dbReference type="ARBA" id="ARBA00002388"/>
    </source>
</evidence>
<name>A0ABS4R9R3_9BACI</name>
<feature type="signal peptide" evidence="5">
    <location>
        <begin position="1"/>
        <end position="22"/>
    </location>
</feature>
<reference evidence="8 9" key="1">
    <citation type="submission" date="2021-03" db="EMBL/GenBank/DDBJ databases">
        <title>Genomic Encyclopedia of Type Strains, Phase IV (KMG-IV): sequencing the most valuable type-strain genomes for metagenomic binning, comparative biology and taxonomic classification.</title>
        <authorList>
            <person name="Goeker M."/>
        </authorList>
    </citation>
    <scope>NUCLEOTIDE SEQUENCE [LARGE SCALE GENOMIC DNA]</scope>
    <source>
        <strain evidence="8 9">DSM 26675</strain>
    </source>
</reference>
<proteinExistence type="inferred from homology"/>
<keyword evidence="9" id="KW-1185">Reference proteome</keyword>
<dbReference type="InterPro" id="IPR002130">
    <property type="entry name" value="Cyclophilin-type_PPIase_dom"/>
</dbReference>
<dbReference type="InterPro" id="IPR044666">
    <property type="entry name" value="Cyclophilin_A-like"/>
</dbReference>
<comment type="similarity">
    <text evidence="5">Belongs to the cyclophilin-type PPIase family.</text>
</comment>
<feature type="compositionally biased region" description="Polar residues" evidence="6">
    <location>
        <begin position="28"/>
        <end position="50"/>
    </location>
</feature>
<dbReference type="PRINTS" id="PR00153">
    <property type="entry name" value="CSAPPISMRASE"/>
</dbReference>
<evidence type="ECO:0000256" key="5">
    <source>
        <dbReference type="RuleBase" id="RU363019"/>
    </source>
</evidence>
<dbReference type="EC" id="5.2.1.8" evidence="5"/>
<dbReference type="PANTHER" id="PTHR45625">
    <property type="entry name" value="PEPTIDYL-PROLYL CIS-TRANS ISOMERASE-RELATED"/>
    <property type="match status" value="1"/>
</dbReference>
<dbReference type="Proteomes" id="UP001519293">
    <property type="component" value="Unassembled WGS sequence"/>
</dbReference>
<evidence type="ECO:0000259" key="7">
    <source>
        <dbReference type="PROSITE" id="PS50072"/>
    </source>
</evidence>
<keyword evidence="5" id="KW-0732">Signal</keyword>
<accession>A0ABS4R9R3</accession>
<feature type="region of interest" description="Disordered" evidence="6">
    <location>
        <begin position="27"/>
        <end position="56"/>
    </location>
</feature>
<evidence type="ECO:0000256" key="3">
    <source>
        <dbReference type="ARBA" id="ARBA00023110"/>
    </source>
</evidence>
<feature type="chain" id="PRO_5045007669" description="Peptidyl-prolyl cis-trans isomerase" evidence="5">
    <location>
        <begin position="23"/>
        <end position="225"/>
    </location>
</feature>
<gene>
    <name evidence="8" type="ORF">J2Z40_000190</name>
</gene>
<dbReference type="PANTHER" id="PTHR45625:SF4">
    <property type="entry name" value="PEPTIDYLPROLYL ISOMERASE DOMAIN AND WD REPEAT-CONTAINING PROTEIN 1"/>
    <property type="match status" value="1"/>
</dbReference>
<dbReference type="CDD" id="cd00317">
    <property type="entry name" value="cyclophilin"/>
    <property type="match status" value="1"/>
</dbReference>
<dbReference type="PROSITE" id="PS51257">
    <property type="entry name" value="PROKAR_LIPOPROTEIN"/>
    <property type="match status" value="1"/>
</dbReference>
<organism evidence="8 9">
    <name type="scientific">Cytobacillus eiseniae</name>
    <dbReference type="NCBI Taxonomy" id="762947"/>
    <lineage>
        <taxon>Bacteria</taxon>
        <taxon>Bacillati</taxon>
        <taxon>Bacillota</taxon>
        <taxon>Bacilli</taxon>
        <taxon>Bacillales</taxon>
        <taxon>Bacillaceae</taxon>
        <taxon>Cytobacillus</taxon>
    </lineage>
</organism>
<dbReference type="Pfam" id="PF00160">
    <property type="entry name" value="Pro_isomerase"/>
    <property type="match status" value="1"/>
</dbReference>
<protein>
    <recommendedName>
        <fullName evidence="5">Peptidyl-prolyl cis-trans isomerase</fullName>
        <shortName evidence="5">PPIase</shortName>
        <ecNumber evidence="5">5.2.1.8</ecNumber>
    </recommendedName>
</protein>
<dbReference type="PROSITE" id="PS00170">
    <property type="entry name" value="CSA_PPIASE_1"/>
    <property type="match status" value="1"/>
</dbReference>
<dbReference type="InterPro" id="IPR029000">
    <property type="entry name" value="Cyclophilin-like_dom_sf"/>
</dbReference>
<keyword evidence="3 5" id="KW-0697">Rotamase</keyword>
<keyword evidence="4 5" id="KW-0413">Isomerase</keyword>
<sequence length="225" mass="24540">MFLRNKAFSFLFLALVVVFMMAGCGSTPEEQPSENTGDSSNQSNTNSDYSSDVEENPIVTITMDNDEVITLELYPKTAPNTVANYISLIENGFYDGLIFHRVIPGFMIQGGDPSGNGTGGPGYAIFGEFTDNGFENPLKHERGVLSMARTGDPNSAGSQFFIMVEDSANLDGQYAAFGKVLEGMEVVDRIVATERNGADLPLEEQRMKTVKVDTKGFDYPDPTKQ</sequence>
<evidence type="ECO:0000313" key="8">
    <source>
        <dbReference type="EMBL" id="MBP2239637.1"/>
    </source>
</evidence>
<dbReference type="SUPFAM" id="SSF50891">
    <property type="entry name" value="Cyclophilin-like"/>
    <property type="match status" value="1"/>
</dbReference>
<dbReference type="InterPro" id="IPR020892">
    <property type="entry name" value="Cyclophilin-type_PPIase_CS"/>
</dbReference>
<dbReference type="GO" id="GO:0003755">
    <property type="term" value="F:peptidyl-prolyl cis-trans isomerase activity"/>
    <property type="evidence" value="ECO:0007669"/>
    <property type="project" value="UniProtKB-EC"/>
</dbReference>
<dbReference type="RefSeq" id="WP_066394659.1">
    <property type="nucleotide sequence ID" value="NZ_JAGIKZ010000001.1"/>
</dbReference>
<comment type="catalytic activity">
    <reaction evidence="1 5">
        <text>[protein]-peptidylproline (omega=180) = [protein]-peptidylproline (omega=0)</text>
        <dbReference type="Rhea" id="RHEA:16237"/>
        <dbReference type="Rhea" id="RHEA-COMP:10747"/>
        <dbReference type="Rhea" id="RHEA-COMP:10748"/>
        <dbReference type="ChEBI" id="CHEBI:83833"/>
        <dbReference type="ChEBI" id="CHEBI:83834"/>
        <dbReference type="EC" id="5.2.1.8"/>
    </reaction>
</comment>
<comment type="function">
    <text evidence="2 5">PPIases accelerate the folding of proteins. It catalyzes the cis-trans isomerization of proline imidic peptide bonds in oligopeptides.</text>
</comment>
<comment type="caution">
    <text evidence="8">The sequence shown here is derived from an EMBL/GenBank/DDBJ whole genome shotgun (WGS) entry which is preliminary data.</text>
</comment>
<feature type="domain" description="PPIase cyclophilin-type" evidence="7">
    <location>
        <begin position="69"/>
        <end position="212"/>
    </location>
</feature>